<evidence type="ECO:0000256" key="2">
    <source>
        <dbReference type="ARBA" id="ARBA00023242"/>
    </source>
</evidence>
<evidence type="ECO:0000256" key="1">
    <source>
        <dbReference type="ARBA" id="ARBA00004123"/>
    </source>
</evidence>
<dbReference type="GO" id="GO:0005634">
    <property type="term" value="C:nucleus"/>
    <property type="evidence" value="ECO:0007669"/>
    <property type="project" value="UniProtKB-SubCell"/>
</dbReference>
<protein>
    <submittedName>
        <fullName evidence="3">Uncharacterized protein</fullName>
    </submittedName>
</protein>
<sequence length="138" mass="15952">MASMVVWEERLGKLLAVRLRQAWWRLADEQCELQEEEMEFHRHELGGNQCTSFVAKHVRDPLQTISDVGEQGLINYTSILIVHSEVRDRQPRTLVIESFVVDVPEGNTKDDICYFVKNLLRCNLRTVADVSEKRLASP</sequence>
<comment type="subcellular location">
    <subcellularLocation>
        <location evidence="1">Nucleus</location>
    </subcellularLocation>
</comment>
<dbReference type="InterPro" id="IPR023393">
    <property type="entry name" value="START-like_dom_sf"/>
</dbReference>
<name>A0A6G1F5A5_9ORYZ</name>
<dbReference type="EMBL" id="SPHZ02000001">
    <property type="protein sequence ID" value="KAF0932043.1"/>
    <property type="molecule type" value="Genomic_DNA"/>
</dbReference>
<gene>
    <name evidence="3" type="ORF">E2562_007848</name>
</gene>
<dbReference type="Gene3D" id="3.30.530.20">
    <property type="match status" value="1"/>
</dbReference>
<reference evidence="3 4" key="1">
    <citation type="submission" date="2019-11" db="EMBL/GenBank/DDBJ databases">
        <title>Whole genome sequence of Oryza granulata.</title>
        <authorList>
            <person name="Li W."/>
        </authorList>
    </citation>
    <scope>NUCLEOTIDE SEQUENCE [LARGE SCALE GENOMIC DNA]</scope>
    <source>
        <strain evidence="4">cv. Menghai</strain>
        <tissue evidence="3">Leaf</tissue>
    </source>
</reference>
<keyword evidence="2" id="KW-0539">Nucleus</keyword>
<evidence type="ECO:0000313" key="3">
    <source>
        <dbReference type="EMBL" id="KAF0932043.1"/>
    </source>
</evidence>
<evidence type="ECO:0000313" key="4">
    <source>
        <dbReference type="Proteomes" id="UP000479710"/>
    </source>
</evidence>
<dbReference type="Proteomes" id="UP000479710">
    <property type="component" value="Unassembled WGS sequence"/>
</dbReference>
<dbReference type="AlphaFoldDB" id="A0A6G1F5A5"/>
<accession>A0A6G1F5A5</accession>
<proteinExistence type="predicted"/>
<organism evidence="3 4">
    <name type="scientific">Oryza meyeriana var. granulata</name>
    <dbReference type="NCBI Taxonomy" id="110450"/>
    <lineage>
        <taxon>Eukaryota</taxon>
        <taxon>Viridiplantae</taxon>
        <taxon>Streptophyta</taxon>
        <taxon>Embryophyta</taxon>
        <taxon>Tracheophyta</taxon>
        <taxon>Spermatophyta</taxon>
        <taxon>Magnoliopsida</taxon>
        <taxon>Liliopsida</taxon>
        <taxon>Poales</taxon>
        <taxon>Poaceae</taxon>
        <taxon>BOP clade</taxon>
        <taxon>Oryzoideae</taxon>
        <taxon>Oryzeae</taxon>
        <taxon>Oryzinae</taxon>
        <taxon>Oryza</taxon>
        <taxon>Oryza meyeriana</taxon>
    </lineage>
</organism>
<keyword evidence="4" id="KW-1185">Reference proteome</keyword>
<comment type="caution">
    <text evidence="3">The sequence shown here is derived from an EMBL/GenBank/DDBJ whole genome shotgun (WGS) entry which is preliminary data.</text>
</comment>